<evidence type="ECO:0000313" key="3">
    <source>
        <dbReference type="Proteomes" id="UP000596742"/>
    </source>
</evidence>
<sequence length="293" mass="31972">MAKTTPARGEVTVNQTVVGSILSAKESKLNEGELSGVIVASVLGAIALLMLLSVCFFRTRKQKGKEDLSMHFDNLTYTVRSMISSQPRMSRHERSLNNQVPTGSQNVYADPIACTTCQAKLPNVSVIPKESGHYAEITDQKMVDKLNVYLPKYDNNEYEKCNITKSKLGVTDSPQYLDVCTGADSKAVYESVSENEAECNAMNEQLETSKNQYDECGNVDVPDNAPSHYIDLDDAVGNGESADSTSLRLELEPGVYEDLNNVNGQPSSLDDILVNCDGDLDLAKAPSDEKHCS</sequence>
<keyword evidence="1" id="KW-0812">Transmembrane</keyword>
<gene>
    <name evidence="2" type="ORF">MGAL_10B022747</name>
</gene>
<dbReference type="EMBL" id="UYJE01002618">
    <property type="protein sequence ID" value="VDI12344.1"/>
    <property type="molecule type" value="Genomic_DNA"/>
</dbReference>
<feature type="transmembrane region" description="Helical" evidence="1">
    <location>
        <begin position="34"/>
        <end position="57"/>
    </location>
</feature>
<reference evidence="2" key="1">
    <citation type="submission" date="2018-11" db="EMBL/GenBank/DDBJ databases">
        <authorList>
            <person name="Alioto T."/>
            <person name="Alioto T."/>
        </authorList>
    </citation>
    <scope>NUCLEOTIDE SEQUENCE</scope>
</reference>
<comment type="caution">
    <text evidence="2">The sequence shown here is derived from an EMBL/GenBank/DDBJ whole genome shotgun (WGS) entry which is preliminary data.</text>
</comment>
<dbReference type="Proteomes" id="UP000596742">
    <property type="component" value="Unassembled WGS sequence"/>
</dbReference>
<protein>
    <submittedName>
        <fullName evidence="2">Uncharacterized protein</fullName>
    </submittedName>
</protein>
<evidence type="ECO:0000313" key="2">
    <source>
        <dbReference type="EMBL" id="VDI12344.1"/>
    </source>
</evidence>
<keyword evidence="3" id="KW-1185">Reference proteome</keyword>
<dbReference type="AlphaFoldDB" id="A0A8B6CYJ1"/>
<proteinExistence type="predicted"/>
<evidence type="ECO:0000256" key="1">
    <source>
        <dbReference type="SAM" id="Phobius"/>
    </source>
</evidence>
<accession>A0A8B6CYJ1</accession>
<keyword evidence="1" id="KW-0472">Membrane</keyword>
<name>A0A8B6CYJ1_MYTGA</name>
<dbReference type="OrthoDB" id="6050186at2759"/>
<keyword evidence="1" id="KW-1133">Transmembrane helix</keyword>
<organism evidence="2 3">
    <name type="scientific">Mytilus galloprovincialis</name>
    <name type="common">Mediterranean mussel</name>
    <dbReference type="NCBI Taxonomy" id="29158"/>
    <lineage>
        <taxon>Eukaryota</taxon>
        <taxon>Metazoa</taxon>
        <taxon>Spiralia</taxon>
        <taxon>Lophotrochozoa</taxon>
        <taxon>Mollusca</taxon>
        <taxon>Bivalvia</taxon>
        <taxon>Autobranchia</taxon>
        <taxon>Pteriomorphia</taxon>
        <taxon>Mytilida</taxon>
        <taxon>Mytiloidea</taxon>
        <taxon>Mytilidae</taxon>
        <taxon>Mytilinae</taxon>
        <taxon>Mytilus</taxon>
    </lineage>
</organism>